<accession>A0A553NZB2</accession>
<dbReference type="OrthoDB" id="2161133at2759"/>
<comment type="caution">
    <text evidence="2">The sequence shown here is derived from an EMBL/GenBank/DDBJ whole genome shotgun (WGS) entry which is preliminary data.</text>
</comment>
<dbReference type="OMA" id="ICGGDAF"/>
<dbReference type="InterPro" id="IPR040174">
    <property type="entry name" value="RNLS"/>
</dbReference>
<dbReference type="Gene3D" id="3.50.50.60">
    <property type="entry name" value="FAD/NAD(P)-binding domain"/>
    <property type="match status" value="1"/>
</dbReference>
<protein>
    <recommendedName>
        <fullName evidence="1">Amine oxidase domain-containing protein</fullName>
    </recommendedName>
</protein>
<gene>
    <name evidence="2" type="ORF">TCAL_10303</name>
</gene>
<dbReference type="GO" id="GO:0005576">
    <property type="term" value="C:extracellular region"/>
    <property type="evidence" value="ECO:0007669"/>
    <property type="project" value="TreeGrafter"/>
</dbReference>
<dbReference type="InterPro" id="IPR036188">
    <property type="entry name" value="FAD/NAD-bd_sf"/>
</dbReference>
<sequence length="368" mass="39770">MPLSVSAAASTTQQLGRHVMKKILVVGGGLTSAVTASLLSPHAASSQPLSVTVWDKARGAGGRMSTSRSPGNPDCTLDLGAQYITVNPTYAVEHKSDYEALVAAGLLAPLQAQVLGMKPMDEAQNHYVAPRGCSSLVKHYLAQAKCEVGFGHHVSEVTRHQAQWTVKTQNGVSDQFDVVVLTMPLPQVLALGGSIQDTLKEQHNGLSQLLQDVQYSARYALGYFYDEPVDLKLDFDAQYIQDDPVLRFVSVDNRKRGLGPDSPTSLVFHTSVSFGLEHVESTPQALQAQLVACVRARFPDLPEPKHVKCQKWRYSQVSRPLTGMPGFAILERQPLLIVGGDGLTHSNFDGCLKSAKAVAAQVLASFKE</sequence>
<evidence type="ECO:0000259" key="1">
    <source>
        <dbReference type="Pfam" id="PF01593"/>
    </source>
</evidence>
<dbReference type="GO" id="GO:0016651">
    <property type="term" value="F:oxidoreductase activity, acting on NAD(P)H"/>
    <property type="evidence" value="ECO:0007669"/>
    <property type="project" value="InterPro"/>
</dbReference>
<dbReference type="PANTHER" id="PTHR23357">
    <property type="entry name" value="RENALASE"/>
    <property type="match status" value="1"/>
</dbReference>
<dbReference type="Proteomes" id="UP000318571">
    <property type="component" value="Chromosome 9"/>
</dbReference>
<dbReference type="EMBL" id="VCGU01000009">
    <property type="protein sequence ID" value="TRY70770.1"/>
    <property type="molecule type" value="Genomic_DNA"/>
</dbReference>
<proteinExistence type="predicted"/>
<dbReference type="Pfam" id="PF01593">
    <property type="entry name" value="Amino_oxidase"/>
    <property type="match status" value="1"/>
</dbReference>
<reference evidence="2 3" key="1">
    <citation type="journal article" date="2018" name="Nat. Ecol. Evol.">
        <title>Genomic signatures of mitonuclear coevolution across populations of Tigriopus californicus.</title>
        <authorList>
            <person name="Barreto F.S."/>
            <person name="Watson E.T."/>
            <person name="Lima T.G."/>
            <person name="Willett C.S."/>
            <person name="Edmands S."/>
            <person name="Li W."/>
            <person name="Burton R.S."/>
        </authorList>
    </citation>
    <scope>NUCLEOTIDE SEQUENCE [LARGE SCALE GENOMIC DNA]</scope>
    <source>
        <strain evidence="2 3">San Diego</strain>
    </source>
</reference>
<evidence type="ECO:0000313" key="2">
    <source>
        <dbReference type="EMBL" id="TRY70770.1"/>
    </source>
</evidence>
<name>A0A553NZB2_TIGCA</name>
<evidence type="ECO:0000313" key="3">
    <source>
        <dbReference type="Proteomes" id="UP000318571"/>
    </source>
</evidence>
<dbReference type="STRING" id="6832.A0A553NZB2"/>
<dbReference type="AlphaFoldDB" id="A0A553NZB2"/>
<dbReference type="Pfam" id="PF13450">
    <property type="entry name" value="NAD_binding_8"/>
    <property type="match status" value="1"/>
</dbReference>
<organism evidence="2 3">
    <name type="scientific">Tigriopus californicus</name>
    <name type="common">Marine copepod</name>
    <dbReference type="NCBI Taxonomy" id="6832"/>
    <lineage>
        <taxon>Eukaryota</taxon>
        <taxon>Metazoa</taxon>
        <taxon>Ecdysozoa</taxon>
        <taxon>Arthropoda</taxon>
        <taxon>Crustacea</taxon>
        <taxon>Multicrustacea</taxon>
        <taxon>Hexanauplia</taxon>
        <taxon>Copepoda</taxon>
        <taxon>Harpacticoida</taxon>
        <taxon>Harpacticidae</taxon>
        <taxon>Tigriopus</taxon>
    </lineage>
</organism>
<feature type="domain" description="Amine oxidase" evidence="1">
    <location>
        <begin position="118"/>
        <end position="363"/>
    </location>
</feature>
<dbReference type="SUPFAM" id="SSF51905">
    <property type="entry name" value="FAD/NAD(P)-binding domain"/>
    <property type="match status" value="1"/>
</dbReference>
<dbReference type="PANTHER" id="PTHR23357:SF1">
    <property type="entry name" value="RENALASE"/>
    <property type="match status" value="1"/>
</dbReference>
<keyword evidence="3" id="KW-1185">Reference proteome</keyword>
<dbReference type="Gene3D" id="3.90.660.10">
    <property type="match status" value="1"/>
</dbReference>
<dbReference type="InterPro" id="IPR002937">
    <property type="entry name" value="Amino_oxidase"/>
</dbReference>